<dbReference type="PANTHER" id="PTHR43736:SF1">
    <property type="entry name" value="DIHYDRONEOPTERIN TRIPHOSPHATE DIPHOSPHATASE"/>
    <property type="match status" value="1"/>
</dbReference>
<dbReference type="AlphaFoldDB" id="A0A8H8YXQ4"/>
<dbReference type="PRINTS" id="PR01404">
    <property type="entry name" value="NPPPHYDRLASE"/>
</dbReference>
<reference evidence="5" key="1">
    <citation type="submission" date="2021-02" db="EMBL/GenBank/DDBJ databases">
        <authorList>
            <person name="Han P."/>
        </authorList>
    </citation>
    <scope>NUCLEOTIDE SEQUENCE</scope>
    <source>
        <strain evidence="5">Nitrosomonas nitrosa 18-3D</strain>
    </source>
</reference>
<protein>
    <submittedName>
        <fullName evidence="5">dATP pyrophosphohydrolase</fullName>
        <ecNumber evidence="5">3.6.1.-</ecNumber>
    </submittedName>
</protein>
<feature type="binding site" evidence="3">
    <location>
        <position position="114"/>
    </location>
    <ligand>
        <name>Mg(2+)</name>
        <dbReference type="ChEBI" id="CHEBI:18420"/>
    </ligand>
</feature>
<dbReference type="PROSITE" id="PS00893">
    <property type="entry name" value="NUDIX_BOX"/>
    <property type="match status" value="1"/>
</dbReference>
<dbReference type="InterPro" id="IPR000086">
    <property type="entry name" value="NUDIX_hydrolase_dom"/>
</dbReference>
<dbReference type="EC" id="3.6.1.-" evidence="5"/>
<feature type="binding site" evidence="3">
    <location>
        <position position="57"/>
    </location>
    <ligand>
        <name>Mg(2+)</name>
        <dbReference type="ChEBI" id="CHEBI:18420"/>
    </ligand>
</feature>
<sequence>MPAYKKPVSVLVVIYTADLQVLLLERADHPGYWQSVTGSQDEGETLFDTATREVKEETGLDAENFELTDWHIQNQYEIFQEWRWRYPPGVTHNTEHVFGLKVLSAIPITIAAREHLSSIWLPWQEAAEKVFSWSNAQAIRRLGSNQQS</sequence>
<feature type="binding site" evidence="2">
    <location>
        <position position="26"/>
    </location>
    <ligand>
        <name>substrate</name>
    </ligand>
</feature>
<feature type="domain" description="Nudix hydrolase" evidence="4">
    <location>
        <begin position="3"/>
        <end position="143"/>
    </location>
</feature>
<evidence type="ECO:0000259" key="4">
    <source>
        <dbReference type="PROSITE" id="PS51462"/>
    </source>
</evidence>
<keyword evidence="3" id="KW-0479">Metal-binding</keyword>
<dbReference type="NCBIfam" id="NF006961">
    <property type="entry name" value="PRK09438.1"/>
    <property type="match status" value="1"/>
</dbReference>
<feature type="binding site" evidence="2">
    <location>
        <position position="132"/>
    </location>
    <ligand>
        <name>substrate</name>
    </ligand>
</feature>
<accession>A0A8H8YXQ4</accession>
<evidence type="ECO:0000256" key="2">
    <source>
        <dbReference type="PIRSR" id="PIRSR603564-1"/>
    </source>
</evidence>
<dbReference type="Gene3D" id="3.90.79.10">
    <property type="entry name" value="Nucleoside Triphosphate Pyrophosphohydrolase"/>
    <property type="match status" value="1"/>
</dbReference>
<dbReference type="InterPro" id="IPR003564">
    <property type="entry name" value="DHNTPase"/>
</dbReference>
<dbReference type="PANTHER" id="PTHR43736">
    <property type="entry name" value="ADP-RIBOSE PYROPHOSPHATASE"/>
    <property type="match status" value="1"/>
</dbReference>
<name>A0A8H8YXQ4_9PROT</name>
<dbReference type="GO" id="GO:0019177">
    <property type="term" value="F:dihydroneopterin triphosphate pyrophosphohydrolase activity"/>
    <property type="evidence" value="ECO:0007669"/>
    <property type="project" value="InterPro"/>
</dbReference>
<comment type="cofactor">
    <cofactor evidence="3">
        <name>Mg(2+)</name>
        <dbReference type="ChEBI" id="CHEBI:18420"/>
    </cofactor>
    <text evidence="3">Binds 1 Mg(2+) ion per subunit.</text>
</comment>
<dbReference type="PROSITE" id="PS51462">
    <property type="entry name" value="NUDIX"/>
    <property type="match status" value="1"/>
</dbReference>
<organism evidence="5 6">
    <name type="scientific">Nitrosomonas nitrosa</name>
    <dbReference type="NCBI Taxonomy" id="52442"/>
    <lineage>
        <taxon>Bacteria</taxon>
        <taxon>Pseudomonadati</taxon>
        <taxon>Pseudomonadota</taxon>
        <taxon>Betaproteobacteria</taxon>
        <taxon>Nitrosomonadales</taxon>
        <taxon>Nitrosomonadaceae</taxon>
        <taxon>Nitrosomonas</taxon>
    </lineage>
</organism>
<feature type="binding site" evidence="2">
    <location>
        <position position="37"/>
    </location>
    <ligand>
        <name>substrate</name>
    </ligand>
</feature>
<feature type="binding site" evidence="2">
    <location>
        <position position="5"/>
    </location>
    <ligand>
        <name>substrate</name>
    </ligand>
</feature>
<evidence type="ECO:0000256" key="1">
    <source>
        <dbReference type="ARBA" id="ARBA00022801"/>
    </source>
</evidence>
<dbReference type="InterPro" id="IPR020084">
    <property type="entry name" value="NUDIX_hydrolase_CS"/>
</dbReference>
<comment type="caution">
    <text evidence="5">The sequence shown here is derived from an EMBL/GenBank/DDBJ whole genome shotgun (WGS) entry which is preliminary data.</text>
</comment>
<dbReference type="GO" id="GO:0008828">
    <property type="term" value="F:dATP diphosphatase activity"/>
    <property type="evidence" value="ECO:0007669"/>
    <property type="project" value="InterPro"/>
</dbReference>
<dbReference type="SUPFAM" id="SSF55811">
    <property type="entry name" value="Nudix"/>
    <property type="match status" value="1"/>
</dbReference>
<feature type="binding site" evidence="3">
    <location>
        <position position="53"/>
    </location>
    <ligand>
        <name>Mg(2+)</name>
        <dbReference type="ChEBI" id="CHEBI:18420"/>
    </ligand>
</feature>
<dbReference type="Pfam" id="PF00293">
    <property type="entry name" value="NUDIX"/>
    <property type="match status" value="1"/>
</dbReference>
<keyword evidence="3" id="KW-0460">Magnesium</keyword>
<dbReference type="CDD" id="cd04664">
    <property type="entry name" value="NUDIX_DHNTPase_like"/>
    <property type="match status" value="1"/>
</dbReference>
<evidence type="ECO:0000313" key="6">
    <source>
        <dbReference type="Proteomes" id="UP000601736"/>
    </source>
</evidence>
<proteinExistence type="predicted"/>
<dbReference type="EMBL" id="CAJNAP010000006">
    <property type="protein sequence ID" value="CAE6495448.1"/>
    <property type="molecule type" value="Genomic_DNA"/>
</dbReference>
<dbReference type="RefSeq" id="WP_204799442.1">
    <property type="nucleotide sequence ID" value="NZ_CAJNAP010000006.1"/>
</dbReference>
<dbReference type="GO" id="GO:0046872">
    <property type="term" value="F:metal ion binding"/>
    <property type="evidence" value="ECO:0007669"/>
    <property type="project" value="UniProtKB-KW"/>
</dbReference>
<gene>
    <name evidence="5" type="primary">nudB</name>
    <name evidence="5" type="ORF">NMYAN_140008</name>
</gene>
<dbReference type="GO" id="GO:0046656">
    <property type="term" value="P:folic acid biosynthetic process"/>
    <property type="evidence" value="ECO:0007669"/>
    <property type="project" value="InterPro"/>
</dbReference>
<keyword evidence="1 5" id="KW-0378">Hydrolase</keyword>
<evidence type="ECO:0000256" key="3">
    <source>
        <dbReference type="PIRSR" id="PIRSR603564-2"/>
    </source>
</evidence>
<evidence type="ECO:0000313" key="5">
    <source>
        <dbReference type="EMBL" id="CAE6495448.1"/>
    </source>
</evidence>
<dbReference type="Proteomes" id="UP000601736">
    <property type="component" value="Unassembled WGS sequence"/>
</dbReference>
<dbReference type="InterPro" id="IPR015797">
    <property type="entry name" value="NUDIX_hydrolase-like_dom_sf"/>
</dbReference>